<organism evidence="5 6">
    <name type="scientific">Aspergillus parasiticus</name>
    <dbReference type="NCBI Taxonomy" id="5067"/>
    <lineage>
        <taxon>Eukaryota</taxon>
        <taxon>Fungi</taxon>
        <taxon>Dikarya</taxon>
        <taxon>Ascomycota</taxon>
        <taxon>Pezizomycotina</taxon>
        <taxon>Eurotiomycetes</taxon>
        <taxon>Eurotiomycetidae</taxon>
        <taxon>Eurotiales</taxon>
        <taxon>Aspergillaceae</taxon>
        <taxon>Aspergillus</taxon>
        <taxon>Aspergillus subgen. Circumdati</taxon>
    </lineage>
</organism>
<dbReference type="SUPFAM" id="SSF52540">
    <property type="entry name" value="P-loop containing nucleoside triphosphate hydrolases"/>
    <property type="match status" value="1"/>
</dbReference>
<dbReference type="Gene3D" id="1.25.40.10">
    <property type="entry name" value="Tetratricopeptide repeat domain"/>
    <property type="match status" value="3"/>
</dbReference>
<evidence type="ECO:0000313" key="6">
    <source>
        <dbReference type="Proteomes" id="UP000326532"/>
    </source>
</evidence>
<dbReference type="SUPFAM" id="SSF53167">
    <property type="entry name" value="Purine and uridine phosphorylases"/>
    <property type="match status" value="1"/>
</dbReference>
<dbReference type="VEuPathDB" id="FungiDB:BDV34DRAFT_157380"/>
<name>A0A5N6DAE4_ASPPA</name>
<dbReference type="Pfam" id="PF01048">
    <property type="entry name" value="PNP_UDP_1"/>
    <property type="match status" value="1"/>
</dbReference>
<evidence type="ECO:0000256" key="1">
    <source>
        <dbReference type="PROSITE-ProRule" id="PRU00339"/>
    </source>
</evidence>
<evidence type="ECO:0000259" key="3">
    <source>
        <dbReference type="Pfam" id="PF00931"/>
    </source>
</evidence>
<feature type="repeat" description="TPR" evidence="1">
    <location>
        <begin position="925"/>
        <end position="958"/>
    </location>
</feature>
<feature type="repeat" description="TPR" evidence="1">
    <location>
        <begin position="883"/>
        <end position="916"/>
    </location>
</feature>
<evidence type="ECO:0000313" key="5">
    <source>
        <dbReference type="EMBL" id="KAB8202234.1"/>
    </source>
</evidence>
<feature type="domain" description="NB-ARC" evidence="3">
    <location>
        <begin position="351"/>
        <end position="513"/>
    </location>
</feature>
<dbReference type="InterPro" id="IPR000845">
    <property type="entry name" value="Nucleoside_phosphorylase_d"/>
</dbReference>
<feature type="region of interest" description="Disordered" evidence="2">
    <location>
        <begin position="1297"/>
        <end position="1346"/>
    </location>
</feature>
<dbReference type="Pfam" id="PF13374">
    <property type="entry name" value="TPR_10"/>
    <property type="match status" value="2"/>
</dbReference>
<dbReference type="OMA" id="QELGAYC"/>
<dbReference type="Gene3D" id="3.40.50.300">
    <property type="entry name" value="P-loop containing nucleotide triphosphate hydrolases"/>
    <property type="match status" value="1"/>
</dbReference>
<dbReference type="Proteomes" id="UP000326532">
    <property type="component" value="Unassembled WGS sequence"/>
</dbReference>
<dbReference type="SUPFAM" id="SSF48452">
    <property type="entry name" value="TPR-like"/>
    <property type="match status" value="1"/>
</dbReference>
<feature type="repeat" description="TPR" evidence="1">
    <location>
        <begin position="1093"/>
        <end position="1126"/>
    </location>
</feature>
<evidence type="ECO:0008006" key="7">
    <source>
        <dbReference type="Google" id="ProtNLM"/>
    </source>
</evidence>
<feature type="repeat" description="TPR" evidence="1">
    <location>
        <begin position="1135"/>
        <end position="1168"/>
    </location>
</feature>
<dbReference type="PANTHER" id="PTHR46082:SF6">
    <property type="entry name" value="AAA+ ATPASE DOMAIN-CONTAINING PROTEIN-RELATED"/>
    <property type="match status" value="1"/>
</dbReference>
<feature type="repeat" description="TPR" evidence="1">
    <location>
        <begin position="1051"/>
        <end position="1084"/>
    </location>
</feature>
<keyword evidence="1" id="KW-0802">TPR repeat</keyword>
<proteinExistence type="predicted"/>
<protein>
    <recommendedName>
        <fullName evidence="7">Nucleoside phosphorylase domain-containing protein</fullName>
    </recommendedName>
</protein>
<feature type="repeat" description="TPR" evidence="1">
    <location>
        <begin position="754"/>
        <end position="787"/>
    </location>
</feature>
<sequence>MEARSSLSYDAYTVGWICALSVETAAARLMLDEIHPSLPPRPMDQNTYTLGKIGKHNIVIASLPSGAYGTTSAATVAMQLLFSFPAVRFGFMVGIGGGVPSSKADIRLGDVVVSRPTNTFGGVIQYDIGRDLSGGHFERTGMLNRPPKILLAALNTLEAYHFTKDSQVVEFASNIQNKMPPHKAREFVRPTDEDCLFHAEYDHVGSEACINCDRTKLVARPQREHGGPVIHYGLIGSANRVVKDGRRRDQLARDLGIYCVEMEAAGLMNDFPCLVIRGICDYADSHKNKKWQGYAAVVAAAYAKELLLVIPADEVGSTPTAHNTLSASVHCFDIPLDLRAVPVVENFVGRQGELDRLWEYLQPTNSPSRKVAVLHGLGGIGKTQLAVRFARVHKHDFTAIFWLSGKDRGTLLGSLSSISCRLPGQSQTNDAIKDEEVEQRARSVLRWLALKGNSRWLIIFDNIDQYSPFPGPGVDYDIAEFFPAADHGAILITSRLPGLTEMGKSFQIQRLDSKNTIRLLLQTSSGLSVTSAVNDLESNPDTIALAKRLDGLPLAVVIAGAFMRQTGTGISEYLQYYQESWSDLQQRSKAERQYQQGNMLQTWIISYREIQKRDPDAASLLLLLACFDNRDIWYDLIRNTCHSSNVPVWLERTISSELTFKACVRTIIGFSLLEIKEQGGAYAMHPVVRDWCIHLAGIDEGVELAQLQALALVAVGYTVPSSSNRNYCELQRRLIPHANYIRHTDWGGGDPAVWHAFHALGNLYSELGKLKDADEIYQRALADIENAMGPNHPSMLYTANNLGNLYTSHGKLKEAEKIYKKVLGGLEKHLGLDHLSTLTTVINFGKLYASQGRLKEAEDMYRRALAGCEKIIGPGYMSAFATLVILNNLGKMYLDQGKVKEAEEMIQQALSGFENAVDPGHPCTLAAAHNLGRVYANKGWLNEAEKMYQRALAGSEKTLGPDHLLTVETINCLGLLYYSQKKPKEAEKMYQRALAGYEKALGPDHPSTLYTVNNLGLLCYKQENLKEAERMYQRALAGYEKTLGPDNPSTLNTVNNLGLLYYHQGKLKEAEETYQRALAGYENGLDPDNPSTIDIINNLGFLYFDQEKLKKAEEMYQRALAGYEKILGPDHPSTLNTVNNLGLLYYKKGKLKEAEKMHQRALTGYEKALDPDCSSTLYTVNNLDLLHYHQEKLKEVEEMYQRALAGYKALGPDHPSTFSTVKSLATNLQLELARSYYICTLLKLLWEAGRRVLRPRLRTEYRRLEWRCTCGDILYGDFRETAPGSIDRLAARLSDEQRFPHEASTSRQSSTKTHPTSLMGWNMPPDGENSDMQHPRKRVVAGGSSAANSRQRQALQLCTETGKFTLVLSEIDLDQSHSDGLLFKQIREKYERTRHSMLPMRLRFSKPGKATFIKECCTA</sequence>
<feature type="domain" description="Nucleoside phosphorylase" evidence="4">
    <location>
        <begin position="37"/>
        <end position="291"/>
    </location>
</feature>
<dbReference type="EMBL" id="ML735007">
    <property type="protein sequence ID" value="KAB8202234.1"/>
    <property type="molecule type" value="Genomic_DNA"/>
</dbReference>
<dbReference type="PROSITE" id="PS50005">
    <property type="entry name" value="TPR"/>
    <property type="match status" value="6"/>
</dbReference>
<dbReference type="InterPro" id="IPR035994">
    <property type="entry name" value="Nucleoside_phosphorylase_sf"/>
</dbReference>
<evidence type="ECO:0000256" key="2">
    <source>
        <dbReference type="SAM" id="MobiDB-lite"/>
    </source>
</evidence>
<keyword evidence="6" id="KW-1185">Reference proteome</keyword>
<reference evidence="5 6" key="1">
    <citation type="submission" date="2019-04" db="EMBL/GenBank/DDBJ databases">
        <title>Fungal friends and foes A comparative genomics study of 23 Aspergillus species from section Flavi.</title>
        <authorList>
            <consortium name="DOE Joint Genome Institute"/>
            <person name="Kjaerbolling I."/>
            <person name="Vesth T.C."/>
            <person name="Frisvad J.C."/>
            <person name="Nybo J.L."/>
            <person name="Theobald S."/>
            <person name="Kildgaard S."/>
            <person name="Petersen T.I."/>
            <person name="Kuo A."/>
            <person name="Sato A."/>
            <person name="Lyhne E.K."/>
            <person name="Kogle M.E."/>
            <person name="Wiebenga A."/>
            <person name="Kun R.S."/>
            <person name="Lubbers R.J."/>
            <person name="Makela M.R."/>
            <person name="Barry K."/>
            <person name="Chovatia M."/>
            <person name="Clum A."/>
            <person name="Daum C."/>
            <person name="Haridas S."/>
            <person name="He G."/>
            <person name="LaButti K."/>
            <person name="Lipzen A."/>
            <person name="Mondo S."/>
            <person name="Pangilinan J."/>
            <person name="Riley R."/>
            <person name="Salamov A."/>
            <person name="Simmons B.A."/>
            <person name="Magnuson J.K."/>
            <person name="Henrissat B."/>
            <person name="Mortensen U.H."/>
            <person name="Larsen T.O."/>
            <person name="De vries R.P."/>
            <person name="Grigoriev I.V."/>
            <person name="Machida M."/>
            <person name="Baker S.E."/>
            <person name="Andersen M.R."/>
        </authorList>
    </citation>
    <scope>NUCLEOTIDE SEQUENCE [LARGE SCALE GENOMIC DNA]</scope>
    <source>
        <strain evidence="5 6">CBS 117618</strain>
    </source>
</reference>
<dbReference type="Pfam" id="PF13424">
    <property type="entry name" value="TPR_12"/>
    <property type="match status" value="4"/>
</dbReference>
<accession>A0A5N6DAE4</accession>
<dbReference type="InterPro" id="IPR011990">
    <property type="entry name" value="TPR-like_helical_dom_sf"/>
</dbReference>
<gene>
    <name evidence="5" type="ORF">BDV34DRAFT_157380</name>
</gene>
<dbReference type="GO" id="GO:0003824">
    <property type="term" value="F:catalytic activity"/>
    <property type="evidence" value="ECO:0007669"/>
    <property type="project" value="InterPro"/>
</dbReference>
<dbReference type="GO" id="GO:0043531">
    <property type="term" value="F:ADP binding"/>
    <property type="evidence" value="ECO:0007669"/>
    <property type="project" value="InterPro"/>
</dbReference>
<dbReference type="SMART" id="SM00028">
    <property type="entry name" value="TPR"/>
    <property type="match status" value="10"/>
</dbReference>
<dbReference type="InterPro" id="IPR002182">
    <property type="entry name" value="NB-ARC"/>
</dbReference>
<dbReference type="Gene3D" id="3.40.50.1580">
    <property type="entry name" value="Nucleoside phosphorylase domain"/>
    <property type="match status" value="1"/>
</dbReference>
<dbReference type="PRINTS" id="PR00381">
    <property type="entry name" value="KINESINLIGHT"/>
</dbReference>
<dbReference type="Pfam" id="PF00931">
    <property type="entry name" value="NB-ARC"/>
    <property type="match status" value="1"/>
</dbReference>
<feature type="compositionally biased region" description="Polar residues" evidence="2">
    <location>
        <begin position="1303"/>
        <end position="1316"/>
    </location>
</feature>
<evidence type="ECO:0000259" key="4">
    <source>
        <dbReference type="Pfam" id="PF01048"/>
    </source>
</evidence>
<dbReference type="InterPro" id="IPR027417">
    <property type="entry name" value="P-loop_NTPase"/>
</dbReference>
<dbReference type="PANTHER" id="PTHR46082">
    <property type="entry name" value="ATP/GTP-BINDING PROTEIN-RELATED"/>
    <property type="match status" value="1"/>
</dbReference>
<dbReference type="InterPro" id="IPR019734">
    <property type="entry name" value="TPR_rpt"/>
</dbReference>
<dbReference type="InterPro" id="IPR053137">
    <property type="entry name" value="NLR-like"/>
</dbReference>
<dbReference type="GO" id="GO:0009116">
    <property type="term" value="P:nucleoside metabolic process"/>
    <property type="evidence" value="ECO:0007669"/>
    <property type="project" value="InterPro"/>
</dbReference>